<organism evidence="1 2">
    <name type="scientific">Alligator mississippiensis</name>
    <name type="common">American alligator</name>
    <dbReference type="NCBI Taxonomy" id="8496"/>
    <lineage>
        <taxon>Eukaryota</taxon>
        <taxon>Metazoa</taxon>
        <taxon>Chordata</taxon>
        <taxon>Craniata</taxon>
        <taxon>Vertebrata</taxon>
        <taxon>Euteleostomi</taxon>
        <taxon>Archelosauria</taxon>
        <taxon>Archosauria</taxon>
        <taxon>Crocodylia</taxon>
        <taxon>Alligatoridae</taxon>
        <taxon>Alligatorinae</taxon>
        <taxon>Alligator</taxon>
    </lineage>
</organism>
<comment type="caution">
    <text evidence="1">The sequence shown here is derived from an EMBL/GenBank/DDBJ whole genome shotgun (WGS) entry which is preliminary data.</text>
</comment>
<evidence type="ECO:0000313" key="2">
    <source>
        <dbReference type="Proteomes" id="UP000050525"/>
    </source>
</evidence>
<sequence>MRLLLDAHSSWAWLVEAMTEPALLSVSHGMIHRGKMEDNTNGEVELNSGSGPEIPLLLRAGLILIEQLLMNRGCCWLLVVVGSGWIEAAPSFWTGPHRRNSWRLFQAP</sequence>
<dbReference type="EMBL" id="AKHW03004154">
    <property type="protein sequence ID" value="KYO30492.1"/>
    <property type="molecule type" value="Genomic_DNA"/>
</dbReference>
<proteinExistence type="predicted"/>
<name>A0A151N167_ALLMI</name>
<gene>
    <name evidence="1" type="ORF">Y1Q_0008154</name>
</gene>
<evidence type="ECO:0000313" key="1">
    <source>
        <dbReference type="EMBL" id="KYO30492.1"/>
    </source>
</evidence>
<accession>A0A151N167</accession>
<keyword evidence="2" id="KW-1185">Reference proteome</keyword>
<dbReference type="Proteomes" id="UP000050525">
    <property type="component" value="Unassembled WGS sequence"/>
</dbReference>
<dbReference type="AlphaFoldDB" id="A0A151N167"/>
<reference evidence="1 2" key="1">
    <citation type="journal article" date="2012" name="Genome Biol.">
        <title>Sequencing three crocodilian genomes to illuminate the evolution of archosaurs and amniotes.</title>
        <authorList>
            <person name="St John J.A."/>
            <person name="Braun E.L."/>
            <person name="Isberg S.R."/>
            <person name="Miles L.G."/>
            <person name="Chong A.Y."/>
            <person name="Gongora J."/>
            <person name="Dalzell P."/>
            <person name="Moran C."/>
            <person name="Bed'hom B."/>
            <person name="Abzhanov A."/>
            <person name="Burgess S.C."/>
            <person name="Cooksey A.M."/>
            <person name="Castoe T.A."/>
            <person name="Crawford N.G."/>
            <person name="Densmore L.D."/>
            <person name="Drew J.C."/>
            <person name="Edwards S.V."/>
            <person name="Faircloth B.C."/>
            <person name="Fujita M.K."/>
            <person name="Greenwold M.J."/>
            <person name="Hoffmann F.G."/>
            <person name="Howard J.M."/>
            <person name="Iguchi T."/>
            <person name="Janes D.E."/>
            <person name="Khan S.Y."/>
            <person name="Kohno S."/>
            <person name="de Koning A.J."/>
            <person name="Lance S.L."/>
            <person name="McCarthy F.M."/>
            <person name="McCormack J.E."/>
            <person name="Merchant M.E."/>
            <person name="Peterson D.G."/>
            <person name="Pollock D.D."/>
            <person name="Pourmand N."/>
            <person name="Raney B.J."/>
            <person name="Roessler K.A."/>
            <person name="Sanford J.R."/>
            <person name="Sawyer R.H."/>
            <person name="Schmidt C.J."/>
            <person name="Triplett E.W."/>
            <person name="Tuberville T.D."/>
            <person name="Venegas-Anaya M."/>
            <person name="Howard J.T."/>
            <person name="Jarvis E.D."/>
            <person name="Guillette L.J.Jr."/>
            <person name="Glenn T.C."/>
            <person name="Green R.E."/>
            <person name="Ray D.A."/>
        </authorList>
    </citation>
    <scope>NUCLEOTIDE SEQUENCE [LARGE SCALE GENOMIC DNA]</scope>
    <source>
        <strain evidence="1">KSC_2009_1</strain>
    </source>
</reference>
<protein>
    <submittedName>
        <fullName evidence="1">Uncharacterized protein</fullName>
    </submittedName>
</protein>